<evidence type="ECO:0000256" key="5">
    <source>
        <dbReference type="RuleBase" id="RU363032"/>
    </source>
</evidence>
<evidence type="ECO:0000256" key="1">
    <source>
        <dbReference type="ARBA" id="ARBA00004651"/>
    </source>
</evidence>
<evidence type="ECO:0000256" key="3">
    <source>
        <dbReference type="ARBA" id="ARBA00022989"/>
    </source>
</evidence>
<keyword evidence="8" id="KW-1185">Reference proteome</keyword>
<dbReference type="RefSeq" id="WP_100708749.1">
    <property type="nucleotide sequence ID" value="NZ_NPDR01000001.1"/>
</dbReference>
<evidence type="ECO:0000313" key="7">
    <source>
        <dbReference type="EMBL" id="PJZ50645.1"/>
    </source>
</evidence>
<accession>A0A2M9YGH9</accession>
<dbReference type="PROSITE" id="PS50928">
    <property type="entry name" value="ABC_TM1"/>
    <property type="match status" value="1"/>
</dbReference>
<dbReference type="InterPro" id="IPR000515">
    <property type="entry name" value="MetI-like"/>
</dbReference>
<feature type="transmembrane region" description="Helical" evidence="5">
    <location>
        <begin position="148"/>
        <end position="169"/>
    </location>
</feature>
<evidence type="ECO:0000256" key="4">
    <source>
        <dbReference type="ARBA" id="ARBA00023136"/>
    </source>
</evidence>
<gene>
    <name evidence="7" type="ORF">CH362_02455</name>
</gene>
<dbReference type="AlphaFoldDB" id="A0A2M9YGH9"/>
<dbReference type="PANTHER" id="PTHR30325:SF0">
    <property type="entry name" value="INNER MEMBRANE ABC TRANSPORTER PERMEASE PROTEIN YEJE"/>
    <property type="match status" value="1"/>
</dbReference>
<dbReference type="Pfam" id="PF12911">
    <property type="entry name" value="OppC_N"/>
    <property type="match status" value="1"/>
</dbReference>
<sequence length="346" mass="39423">MNSLAKRRFEKFRSNTKAWISLWILGTSYIISLFAPILANNQPWIVSYDDSWKFPIFFRYTDKDFGGSEYSPINYKKLKLRESFKEDDDNWILFPPVPYGYNEDNLETIDDDENPPSSPSLKHWLGTDDRGRDVFTRIFYAYRNSMSFGLILVIIEFLFGTIIGGIQGYYGKRTDIILQRIIEILSAIPFLYLILIMGSFFGRGFIVLGITYSALSWIGISMYMRGEFYRSKALTYVDAAKALGASSWSIMKNHILPNAITPLVTFLPFALIGSISILSALDFLGYGIPAPNPSWGEMISQGRDNLRAWWLIAFPSLSLAATILLSSFIGEGIRDSFDSKEKVTYE</sequence>
<dbReference type="CDD" id="cd06261">
    <property type="entry name" value="TM_PBP2"/>
    <property type="match status" value="1"/>
</dbReference>
<dbReference type="GO" id="GO:0055085">
    <property type="term" value="P:transmembrane transport"/>
    <property type="evidence" value="ECO:0007669"/>
    <property type="project" value="InterPro"/>
</dbReference>
<keyword evidence="2 5" id="KW-0812">Transmembrane</keyword>
<protein>
    <submittedName>
        <fullName evidence="7">ABC transporter permease</fullName>
    </submittedName>
</protein>
<dbReference type="EMBL" id="NPDR01000001">
    <property type="protein sequence ID" value="PJZ50645.1"/>
    <property type="molecule type" value="Genomic_DNA"/>
</dbReference>
<dbReference type="InterPro" id="IPR025966">
    <property type="entry name" value="OppC_N"/>
</dbReference>
<dbReference type="Gene3D" id="1.10.3720.10">
    <property type="entry name" value="MetI-like"/>
    <property type="match status" value="1"/>
</dbReference>
<feature type="transmembrane region" description="Helical" evidence="5">
    <location>
        <begin position="308"/>
        <end position="330"/>
    </location>
</feature>
<keyword evidence="3 5" id="KW-1133">Transmembrane helix</keyword>
<dbReference type="Pfam" id="PF00528">
    <property type="entry name" value="BPD_transp_1"/>
    <property type="match status" value="1"/>
</dbReference>
<dbReference type="PANTHER" id="PTHR30325">
    <property type="entry name" value="MEMBRANE COMPONENT OF ABC TRANSPORTER"/>
    <property type="match status" value="1"/>
</dbReference>
<dbReference type="InterPro" id="IPR035906">
    <property type="entry name" value="MetI-like_sf"/>
</dbReference>
<dbReference type="GO" id="GO:0042884">
    <property type="term" value="P:microcin transport"/>
    <property type="evidence" value="ECO:0007669"/>
    <property type="project" value="TreeGrafter"/>
</dbReference>
<comment type="subcellular location">
    <subcellularLocation>
        <location evidence="1 5">Cell membrane</location>
        <topology evidence="1 5">Multi-pass membrane protein</topology>
    </subcellularLocation>
</comment>
<feature type="transmembrane region" description="Helical" evidence="5">
    <location>
        <begin position="259"/>
        <end position="288"/>
    </location>
</feature>
<evidence type="ECO:0000259" key="6">
    <source>
        <dbReference type="PROSITE" id="PS50928"/>
    </source>
</evidence>
<dbReference type="GO" id="GO:0005886">
    <property type="term" value="C:plasma membrane"/>
    <property type="evidence" value="ECO:0007669"/>
    <property type="project" value="UniProtKB-SubCell"/>
</dbReference>
<dbReference type="OrthoDB" id="9783218at2"/>
<reference evidence="7 8" key="1">
    <citation type="submission" date="2017-07" db="EMBL/GenBank/DDBJ databases">
        <title>Leptospira spp. isolated from tropical soils.</title>
        <authorList>
            <person name="Thibeaux R."/>
            <person name="Iraola G."/>
            <person name="Ferres I."/>
            <person name="Bierque E."/>
            <person name="Girault D."/>
            <person name="Soupe-Gilbert M.-E."/>
            <person name="Picardeau M."/>
            <person name="Goarant C."/>
        </authorList>
    </citation>
    <scope>NUCLEOTIDE SEQUENCE [LARGE SCALE GENOMIC DNA]</scope>
    <source>
        <strain evidence="7 8">FH4-C-A2</strain>
    </source>
</reference>
<feature type="transmembrane region" description="Helical" evidence="5">
    <location>
        <begin position="181"/>
        <end position="200"/>
    </location>
</feature>
<feature type="transmembrane region" description="Helical" evidence="5">
    <location>
        <begin position="206"/>
        <end position="224"/>
    </location>
</feature>
<feature type="transmembrane region" description="Helical" evidence="5">
    <location>
        <begin position="20"/>
        <end position="39"/>
    </location>
</feature>
<organism evidence="7 8">
    <name type="scientific">Leptospira saintgironsiae</name>
    <dbReference type="NCBI Taxonomy" id="2023183"/>
    <lineage>
        <taxon>Bacteria</taxon>
        <taxon>Pseudomonadati</taxon>
        <taxon>Spirochaetota</taxon>
        <taxon>Spirochaetia</taxon>
        <taxon>Leptospirales</taxon>
        <taxon>Leptospiraceae</taxon>
        <taxon>Leptospira</taxon>
    </lineage>
</organism>
<proteinExistence type="inferred from homology"/>
<comment type="similarity">
    <text evidence="5">Belongs to the binding-protein-dependent transport system permease family.</text>
</comment>
<comment type="caution">
    <text evidence="7">The sequence shown here is derived from an EMBL/GenBank/DDBJ whole genome shotgun (WGS) entry which is preliminary data.</text>
</comment>
<evidence type="ECO:0000313" key="8">
    <source>
        <dbReference type="Proteomes" id="UP000231926"/>
    </source>
</evidence>
<keyword evidence="4 5" id="KW-0472">Membrane</keyword>
<dbReference type="Proteomes" id="UP000231926">
    <property type="component" value="Unassembled WGS sequence"/>
</dbReference>
<dbReference type="SUPFAM" id="SSF161098">
    <property type="entry name" value="MetI-like"/>
    <property type="match status" value="1"/>
</dbReference>
<name>A0A2M9YGH9_9LEPT</name>
<feature type="domain" description="ABC transmembrane type-1" evidence="6">
    <location>
        <begin position="142"/>
        <end position="330"/>
    </location>
</feature>
<evidence type="ECO:0000256" key="2">
    <source>
        <dbReference type="ARBA" id="ARBA00022692"/>
    </source>
</evidence>
<keyword evidence="5" id="KW-0813">Transport</keyword>